<dbReference type="GO" id="GO:0003677">
    <property type="term" value="F:DNA binding"/>
    <property type="evidence" value="ECO:0007669"/>
    <property type="project" value="UniProtKB-KW"/>
</dbReference>
<dbReference type="InterPro" id="IPR036390">
    <property type="entry name" value="WH_DNA-bd_sf"/>
</dbReference>
<feature type="domain" description="HTH hxlR-type" evidence="4">
    <location>
        <begin position="33"/>
        <end position="131"/>
    </location>
</feature>
<evidence type="ECO:0000256" key="3">
    <source>
        <dbReference type="ARBA" id="ARBA00023163"/>
    </source>
</evidence>
<dbReference type="Proteomes" id="UP000199118">
    <property type="component" value="Unassembled WGS sequence"/>
</dbReference>
<evidence type="ECO:0000313" key="6">
    <source>
        <dbReference type="Proteomes" id="UP000199118"/>
    </source>
</evidence>
<dbReference type="OrthoDB" id="9800350at2"/>
<dbReference type="EMBL" id="FNMZ01000002">
    <property type="protein sequence ID" value="SDW79205.1"/>
    <property type="molecule type" value="Genomic_DNA"/>
</dbReference>
<accession>A0A1H2WF95</accession>
<evidence type="ECO:0000313" key="5">
    <source>
        <dbReference type="EMBL" id="SDW79205.1"/>
    </source>
</evidence>
<dbReference type="InterPro" id="IPR002577">
    <property type="entry name" value="HTH_HxlR"/>
</dbReference>
<keyword evidence="3" id="KW-0804">Transcription</keyword>
<keyword evidence="2" id="KW-0238">DNA-binding</keyword>
<keyword evidence="6" id="KW-1185">Reference proteome</keyword>
<dbReference type="InterPro" id="IPR036388">
    <property type="entry name" value="WH-like_DNA-bd_sf"/>
</dbReference>
<dbReference type="STRING" id="356660.SAMN05444336_102360"/>
<gene>
    <name evidence="5" type="ORF">SAMN05444336_102360</name>
</gene>
<sequence length="149" mass="16571">MPPRPPAPPEVFDGPQPPLAEQIRMGRVFSVDCPSRAFLAHMTSRWGVLVLVALLSGRRRFAELRRAIGGISERMLAQTLRQFEADGLVERRDHNEVPPRVDYALTPLGREAAEHVRALADWVEINLPRLMAAEAEAEPDPRPTPAPAD</sequence>
<dbReference type="Pfam" id="PF01638">
    <property type="entry name" value="HxlR"/>
    <property type="match status" value="1"/>
</dbReference>
<name>A0A1H2WF95_9RHOB</name>
<dbReference type="PANTHER" id="PTHR33204">
    <property type="entry name" value="TRANSCRIPTIONAL REGULATOR, MARR FAMILY"/>
    <property type="match status" value="1"/>
</dbReference>
<dbReference type="SUPFAM" id="SSF46785">
    <property type="entry name" value="Winged helix' DNA-binding domain"/>
    <property type="match status" value="1"/>
</dbReference>
<dbReference type="PROSITE" id="PS51118">
    <property type="entry name" value="HTH_HXLR"/>
    <property type="match status" value="1"/>
</dbReference>
<evidence type="ECO:0000259" key="4">
    <source>
        <dbReference type="PROSITE" id="PS51118"/>
    </source>
</evidence>
<dbReference type="Gene3D" id="1.10.10.10">
    <property type="entry name" value="Winged helix-like DNA-binding domain superfamily/Winged helix DNA-binding domain"/>
    <property type="match status" value="1"/>
</dbReference>
<protein>
    <submittedName>
        <fullName evidence="5">Transcriptional regulator, HxlR family</fullName>
    </submittedName>
</protein>
<keyword evidence="1" id="KW-0805">Transcription regulation</keyword>
<dbReference type="RefSeq" id="WP_092680620.1">
    <property type="nucleotide sequence ID" value="NZ_FNMZ01000002.1"/>
</dbReference>
<reference evidence="5 6" key="1">
    <citation type="submission" date="2016-10" db="EMBL/GenBank/DDBJ databases">
        <authorList>
            <person name="de Groot N.N."/>
        </authorList>
    </citation>
    <scope>NUCLEOTIDE SEQUENCE [LARGE SCALE GENOMIC DNA]</scope>
    <source>
        <strain evidence="5 6">DSM 17890</strain>
    </source>
</reference>
<dbReference type="AlphaFoldDB" id="A0A1H2WF95"/>
<evidence type="ECO:0000256" key="1">
    <source>
        <dbReference type="ARBA" id="ARBA00023015"/>
    </source>
</evidence>
<evidence type="ECO:0000256" key="2">
    <source>
        <dbReference type="ARBA" id="ARBA00023125"/>
    </source>
</evidence>
<proteinExistence type="predicted"/>
<organism evidence="5 6">
    <name type="scientific">Albimonas donghaensis</name>
    <dbReference type="NCBI Taxonomy" id="356660"/>
    <lineage>
        <taxon>Bacteria</taxon>
        <taxon>Pseudomonadati</taxon>
        <taxon>Pseudomonadota</taxon>
        <taxon>Alphaproteobacteria</taxon>
        <taxon>Rhodobacterales</taxon>
        <taxon>Paracoccaceae</taxon>
        <taxon>Albimonas</taxon>
    </lineage>
</organism>
<dbReference type="PANTHER" id="PTHR33204:SF37">
    <property type="entry name" value="HTH-TYPE TRANSCRIPTIONAL REGULATOR YODB"/>
    <property type="match status" value="1"/>
</dbReference>